<dbReference type="Proteomes" id="UP001287445">
    <property type="component" value="Unassembled WGS sequence"/>
</dbReference>
<organism evidence="2 3">
    <name type="scientific">Delftia acidovorans</name>
    <name type="common">Pseudomonas acidovorans</name>
    <name type="synonym">Comamonas acidovorans</name>
    <dbReference type="NCBI Taxonomy" id="80866"/>
    <lineage>
        <taxon>Bacteria</taxon>
        <taxon>Pseudomonadati</taxon>
        <taxon>Pseudomonadota</taxon>
        <taxon>Betaproteobacteria</taxon>
        <taxon>Burkholderiales</taxon>
        <taxon>Comamonadaceae</taxon>
        <taxon>Delftia</taxon>
    </lineage>
</organism>
<accession>A0AAJ2R7J2</accession>
<comment type="caution">
    <text evidence="2">The sequence shown here is derived from an EMBL/GenBank/DDBJ whole genome shotgun (WGS) entry which is preliminary data.</text>
</comment>
<evidence type="ECO:0000313" key="2">
    <source>
        <dbReference type="EMBL" id="MDX4957236.1"/>
    </source>
</evidence>
<name>A0AAJ2R7J2_DELAC</name>
<evidence type="ECO:0000256" key="1">
    <source>
        <dbReference type="SAM" id="MobiDB-lite"/>
    </source>
</evidence>
<feature type="region of interest" description="Disordered" evidence="1">
    <location>
        <begin position="1"/>
        <end position="54"/>
    </location>
</feature>
<protein>
    <submittedName>
        <fullName evidence="2">Uncharacterized protein</fullName>
    </submittedName>
</protein>
<dbReference type="RefSeq" id="WP_319076702.1">
    <property type="nucleotide sequence ID" value="NZ_JAWWMZ010000016.1"/>
</dbReference>
<dbReference type="AlphaFoldDB" id="A0AAJ2R7J2"/>
<reference evidence="2" key="1">
    <citation type="submission" date="2023-11" db="EMBL/GenBank/DDBJ databases">
        <title>Identification and selenium tolerance of Delftia acidovorans R3-25.</title>
        <authorList>
            <person name="Zhang S."/>
            <person name="Liu Y."/>
            <person name="Guo Y."/>
        </authorList>
    </citation>
    <scope>NUCLEOTIDE SEQUENCE</scope>
    <source>
        <strain evidence="2">R3-25</strain>
    </source>
</reference>
<evidence type="ECO:0000313" key="3">
    <source>
        <dbReference type="Proteomes" id="UP001287445"/>
    </source>
</evidence>
<gene>
    <name evidence="2" type="ORF">SGN30_27785</name>
</gene>
<sequence length="54" mass="5975">MNKTHTYPDGSARVGCPPFPKLSPMEQAAGKQEPETQVETLDKPKRAPRQPKAE</sequence>
<dbReference type="EMBL" id="JAWWMZ010000016">
    <property type="protein sequence ID" value="MDX4957236.1"/>
    <property type="molecule type" value="Genomic_DNA"/>
</dbReference>
<proteinExistence type="predicted"/>
<feature type="compositionally biased region" description="Basic and acidic residues" evidence="1">
    <location>
        <begin position="40"/>
        <end position="54"/>
    </location>
</feature>